<dbReference type="AlphaFoldDB" id="A0A931D6N4"/>
<evidence type="ECO:0000259" key="1">
    <source>
        <dbReference type="Pfam" id="PF08787"/>
    </source>
</evidence>
<dbReference type="Gene3D" id="2.60.120.200">
    <property type="match status" value="1"/>
</dbReference>
<dbReference type="RefSeq" id="WP_196475504.1">
    <property type="nucleotide sequence ID" value="NZ_JACFYX020000001.1"/>
</dbReference>
<name>A0A931D6N4_9PSED</name>
<evidence type="ECO:0000313" key="2">
    <source>
        <dbReference type="EMBL" id="MBG0836212.1"/>
    </source>
</evidence>
<keyword evidence="3" id="KW-1185">Reference proteome</keyword>
<dbReference type="SUPFAM" id="SSF49899">
    <property type="entry name" value="Concanavalin A-like lectins/glucanases"/>
    <property type="match status" value="1"/>
</dbReference>
<proteinExistence type="predicted"/>
<protein>
    <submittedName>
        <fullName evidence="2">Polysaccharide lyase family 7 protein</fullName>
    </submittedName>
</protein>
<reference evidence="2" key="1">
    <citation type="submission" date="2020-07" db="EMBL/GenBank/DDBJ databases">
        <title>Pseudomonas chaetoceroseae sp. nov., a new member of the Pseudomonas oleovorans group isolated from a culture of Chaetoceros calcitrans.</title>
        <authorList>
            <person name="Girard L."/>
            <person name="Lood C."/>
            <person name="De Mot R."/>
            <person name="Baudart J."/>
        </authorList>
    </citation>
    <scope>NUCLEOTIDE SEQUENCE</scope>
    <source>
        <strain evidence="2">536</strain>
    </source>
</reference>
<dbReference type="Proteomes" id="UP000596932">
    <property type="component" value="Unassembled WGS sequence"/>
</dbReference>
<feature type="domain" description="Alginate lyase 2" evidence="1">
    <location>
        <begin position="2"/>
        <end position="219"/>
    </location>
</feature>
<gene>
    <name evidence="2" type="ORF">H3221_13965</name>
</gene>
<dbReference type="EMBL" id="JACFYX010000012">
    <property type="protein sequence ID" value="MBG0836212.1"/>
    <property type="molecule type" value="Genomic_DNA"/>
</dbReference>
<dbReference type="Pfam" id="PF08787">
    <property type="entry name" value="Alginate_lyase2"/>
    <property type="match status" value="1"/>
</dbReference>
<sequence length="227" mass="25187">MIELAMWNLSIPVGVPATTIETRVLAGGYQDHYFQSKDGAIFFWAPVNGTTTESAKYPRSELRETYADGSLRNWTYPEADHFLHAGLQISQVPSTGKIVIGQIHAYKSSMPLLKLEYQYKAYAQSGNIVAKVRLSPEAEIQTVTLATGIALNQRFTYVVHLTPKGTLVINLNASKWGTRLDSSWAQKPLYFKAGVYTQDNTGYETEAGAARFDKLLIEHRAPLSATP</sequence>
<comment type="caution">
    <text evidence="2">The sequence shown here is derived from an EMBL/GenBank/DDBJ whole genome shotgun (WGS) entry which is preliminary data.</text>
</comment>
<organism evidence="2 3">
    <name type="scientific">Pseudomonas chaetocerotis</name>
    <dbReference type="NCBI Taxonomy" id="2758695"/>
    <lineage>
        <taxon>Bacteria</taxon>
        <taxon>Pseudomonadati</taxon>
        <taxon>Pseudomonadota</taxon>
        <taxon>Gammaproteobacteria</taxon>
        <taxon>Pseudomonadales</taxon>
        <taxon>Pseudomonadaceae</taxon>
        <taxon>Pseudomonas</taxon>
    </lineage>
</organism>
<dbReference type="GO" id="GO:0016829">
    <property type="term" value="F:lyase activity"/>
    <property type="evidence" value="ECO:0007669"/>
    <property type="project" value="UniProtKB-KW"/>
</dbReference>
<evidence type="ECO:0000313" key="3">
    <source>
        <dbReference type="Proteomes" id="UP000596932"/>
    </source>
</evidence>
<keyword evidence="2" id="KW-0456">Lyase</keyword>
<accession>A0A931D6N4</accession>
<dbReference type="InterPro" id="IPR014895">
    <property type="entry name" value="Alginate_lyase_2"/>
</dbReference>
<dbReference type="InterPro" id="IPR013320">
    <property type="entry name" value="ConA-like_dom_sf"/>
</dbReference>